<sequence length="417" mass="45283">MAARLVEACASRARALPAWAWALAVGAASVALQLALAASTRGYVADQAIFLRWAEAVRTLGFARAYEAGGIDYPPVYLELVSAYAWAAHALGLSIRPGTLAAKLPGILIYAAFMPWVWRLSHGVRASRRRLAFAFYCLNPVLLFDTAVWGQVDVLDATLALGSVWLAAKRPFAAGAAFGLGLASKFEAIVVLPVLVAAGWAKPPRLPRIGAMAAGALVPFALSCLPLLPSGVLPMITSAYIHTTSEYPDLSLNAMNIWFYFLDSSPFQSDSARFVLGLTYKQVGLLLLAAGCAFALLYLARSRRSLVLRQMVAASFVALSFFMLATEMHERYIALAATLLSWLAASARRLVWVAWAIVTTGFWNLWVVCFGAVNAQQDAWMVYLNLAAYLGMAALMVQDMRRRPRSPRSRRTAEAAE</sequence>
<evidence type="ECO:0000256" key="7">
    <source>
        <dbReference type="ARBA" id="ARBA00024033"/>
    </source>
</evidence>
<proteinExistence type="inferred from homology"/>
<feature type="transmembrane region" description="Helical" evidence="8">
    <location>
        <begin position="379"/>
        <end position="397"/>
    </location>
</feature>
<evidence type="ECO:0000256" key="5">
    <source>
        <dbReference type="ARBA" id="ARBA00022989"/>
    </source>
</evidence>
<evidence type="ECO:0000256" key="2">
    <source>
        <dbReference type="ARBA" id="ARBA00022475"/>
    </source>
</evidence>
<dbReference type="AlphaFoldDB" id="A0A1N7JXA3"/>
<feature type="transmembrane region" description="Helical" evidence="8">
    <location>
        <begin position="283"/>
        <end position="300"/>
    </location>
</feature>
<reference evidence="10" key="1">
    <citation type="submission" date="2017-01" db="EMBL/GenBank/DDBJ databases">
        <authorList>
            <person name="Varghese N."/>
            <person name="Submissions S."/>
        </authorList>
    </citation>
    <scope>NUCLEOTIDE SEQUENCE [LARGE SCALE GENOMIC DNA]</scope>
    <source>
        <strain evidence="10">DSM 16176</strain>
    </source>
</reference>
<keyword evidence="10" id="KW-1185">Reference proteome</keyword>
<feature type="transmembrane region" description="Helical" evidence="8">
    <location>
        <begin position="100"/>
        <end position="118"/>
    </location>
</feature>
<feature type="transmembrane region" description="Helical" evidence="8">
    <location>
        <begin position="130"/>
        <end position="152"/>
    </location>
</feature>
<evidence type="ECO:0000256" key="8">
    <source>
        <dbReference type="SAM" id="Phobius"/>
    </source>
</evidence>
<evidence type="ECO:0000256" key="3">
    <source>
        <dbReference type="ARBA" id="ARBA00022679"/>
    </source>
</evidence>
<evidence type="ECO:0000313" key="10">
    <source>
        <dbReference type="Proteomes" id="UP000186156"/>
    </source>
</evidence>
<comment type="similarity">
    <text evidence="7">Belongs to the glycosyltransferase 87 family.</text>
</comment>
<evidence type="ECO:0000256" key="1">
    <source>
        <dbReference type="ARBA" id="ARBA00004651"/>
    </source>
</evidence>
<keyword evidence="3 9" id="KW-0808">Transferase</keyword>
<name>A0A1N7JXA3_9BACL</name>
<keyword evidence="9" id="KW-0328">Glycosyltransferase</keyword>
<organism evidence="9 10">
    <name type="scientific">Alicyclobacillus vulcanalis</name>
    <dbReference type="NCBI Taxonomy" id="252246"/>
    <lineage>
        <taxon>Bacteria</taxon>
        <taxon>Bacillati</taxon>
        <taxon>Bacillota</taxon>
        <taxon>Bacilli</taxon>
        <taxon>Bacillales</taxon>
        <taxon>Alicyclobacillaceae</taxon>
        <taxon>Alicyclobacillus</taxon>
    </lineage>
</organism>
<dbReference type="Pfam" id="PF09594">
    <property type="entry name" value="GT87"/>
    <property type="match status" value="1"/>
</dbReference>
<dbReference type="STRING" id="252246.SAMN05421799_101231"/>
<evidence type="ECO:0000256" key="4">
    <source>
        <dbReference type="ARBA" id="ARBA00022692"/>
    </source>
</evidence>
<feature type="transmembrane region" description="Helical" evidence="8">
    <location>
        <begin position="352"/>
        <end position="373"/>
    </location>
</feature>
<evidence type="ECO:0000313" key="9">
    <source>
        <dbReference type="EMBL" id="SIS53979.1"/>
    </source>
</evidence>
<keyword evidence="4 8" id="KW-0812">Transmembrane</keyword>
<accession>A0A1N7JXA3</accession>
<dbReference type="GO" id="GO:0016758">
    <property type="term" value="F:hexosyltransferase activity"/>
    <property type="evidence" value="ECO:0007669"/>
    <property type="project" value="InterPro"/>
</dbReference>
<dbReference type="EMBL" id="FTOO01000001">
    <property type="protein sequence ID" value="SIS53979.1"/>
    <property type="molecule type" value="Genomic_DNA"/>
</dbReference>
<keyword evidence="5 8" id="KW-1133">Transmembrane helix</keyword>
<dbReference type="Proteomes" id="UP000186156">
    <property type="component" value="Unassembled WGS sequence"/>
</dbReference>
<dbReference type="OrthoDB" id="9776737at2"/>
<dbReference type="GO" id="GO:0005886">
    <property type="term" value="C:plasma membrane"/>
    <property type="evidence" value="ECO:0007669"/>
    <property type="project" value="UniProtKB-SubCell"/>
</dbReference>
<gene>
    <name evidence="9" type="ORF">SAMN05421799_101231</name>
</gene>
<dbReference type="RefSeq" id="WP_084182398.1">
    <property type="nucleotide sequence ID" value="NZ_FTOO01000001.1"/>
</dbReference>
<feature type="transmembrane region" description="Helical" evidence="8">
    <location>
        <begin position="307"/>
        <end position="325"/>
    </location>
</feature>
<keyword evidence="6 8" id="KW-0472">Membrane</keyword>
<feature type="transmembrane region" description="Helical" evidence="8">
    <location>
        <begin position="172"/>
        <end position="197"/>
    </location>
</feature>
<keyword evidence="2" id="KW-1003">Cell membrane</keyword>
<evidence type="ECO:0000256" key="6">
    <source>
        <dbReference type="ARBA" id="ARBA00023136"/>
    </source>
</evidence>
<dbReference type="InterPro" id="IPR018584">
    <property type="entry name" value="GT87"/>
</dbReference>
<comment type="subcellular location">
    <subcellularLocation>
        <location evidence="1">Cell membrane</location>
        <topology evidence="1">Multi-pass membrane protein</topology>
    </subcellularLocation>
</comment>
<feature type="transmembrane region" description="Helical" evidence="8">
    <location>
        <begin position="209"/>
        <end position="228"/>
    </location>
</feature>
<protein>
    <submittedName>
        <fullName evidence="9">Mannosyltransferase related to Gpi18</fullName>
    </submittedName>
</protein>